<keyword evidence="4" id="KW-0238">DNA-binding</keyword>
<keyword evidence="1" id="KW-0963">Cytoplasm</keyword>
<gene>
    <name evidence="7" type="ORF">IAR55_006540</name>
</gene>
<comment type="similarity">
    <text evidence="5">Belongs to the DNA polymerase type-X family.</text>
</comment>
<dbReference type="Gene3D" id="3.30.210.10">
    <property type="entry name" value="DNA polymerase, thumb domain"/>
    <property type="match status" value="1"/>
</dbReference>
<dbReference type="AlphaFoldDB" id="A0AAW0YTF4"/>
<evidence type="ECO:0000256" key="4">
    <source>
        <dbReference type="ARBA" id="ARBA00023125"/>
    </source>
</evidence>
<comment type="function">
    <text evidence="5">DNA polymerase that functions in several pathways of DNA repair. Involved in base excision repair (BER) responsible for repair of lesions that give rise to abasic (AP) sites in DNA. Also contributes to DNA double-strand break repair by non-homologous end joining and homologous recombination. Has both template-dependent and template-independent (terminal transferase) DNA polymerase activities. Has also a 5'-deoxyribose-5-phosphate lyase (dRP lyase) activity.</text>
</comment>
<dbReference type="EMBL" id="JBCAWK010000013">
    <property type="protein sequence ID" value="KAK8844691.1"/>
    <property type="molecule type" value="Genomic_DNA"/>
</dbReference>
<keyword evidence="8" id="KW-1185">Reference proteome</keyword>
<dbReference type="Proteomes" id="UP001388673">
    <property type="component" value="Unassembled WGS sequence"/>
</dbReference>
<dbReference type="InterPro" id="IPR002054">
    <property type="entry name" value="DNA-dir_DNA_pol_X"/>
</dbReference>
<evidence type="ECO:0000256" key="1">
    <source>
        <dbReference type="ARBA" id="ARBA00022490"/>
    </source>
</evidence>
<keyword evidence="5" id="KW-0539">Nucleus</keyword>
<comment type="subcellular location">
    <subcellularLocation>
        <location evidence="5">Nucleus</location>
    </subcellularLocation>
</comment>
<comment type="caution">
    <text evidence="7">The sequence shown here is derived from an EMBL/GenBank/DDBJ whole genome shotgun (WGS) entry which is preliminary data.</text>
</comment>
<evidence type="ECO:0000313" key="8">
    <source>
        <dbReference type="Proteomes" id="UP001388673"/>
    </source>
</evidence>
<keyword evidence="5" id="KW-0234">DNA repair</keyword>
<dbReference type="InterPro" id="IPR029398">
    <property type="entry name" value="PolB_thumb"/>
</dbReference>
<dbReference type="PANTHER" id="PTHR11276">
    <property type="entry name" value="DNA POLYMERASE TYPE-X FAMILY MEMBER"/>
    <property type="match status" value="1"/>
</dbReference>
<dbReference type="GO" id="GO:0006303">
    <property type="term" value="P:double-strand break repair via nonhomologous end joining"/>
    <property type="evidence" value="ECO:0007669"/>
    <property type="project" value="TreeGrafter"/>
</dbReference>
<reference evidence="7 8" key="1">
    <citation type="journal article" date="2024" name="bioRxiv">
        <title>Comparative genomics of Cryptococcus and Kwoniella reveals pathogenesis evolution and contrasting karyotype dynamics via intercentromeric recombination or chromosome fusion.</title>
        <authorList>
            <person name="Coelho M.A."/>
            <person name="David-Palma M."/>
            <person name="Shea T."/>
            <person name="Bowers K."/>
            <person name="McGinley-Smith S."/>
            <person name="Mohammad A.W."/>
            <person name="Gnirke A."/>
            <person name="Yurkov A.M."/>
            <person name="Nowrousian M."/>
            <person name="Sun S."/>
            <person name="Cuomo C.A."/>
            <person name="Heitman J."/>
        </authorList>
    </citation>
    <scope>NUCLEOTIDE SEQUENCE [LARGE SCALE GENOMIC DNA]</scope>
    <source>
        <strain evidence="7 8">CBS 13917</strain>
    </source>
</reference>
<dbReference type="GO" id="GO:0003677">
    <property type="term" value="F:DNA binding"/>
    <property type="evidence" value="ECO:0007669"/>
    <property type="project" value="UniProtKB-UniRule"/>
</dbReference>
<feature type="domain" description="DNA-directed DNA polymerase X" evidence="6">
    <location>
        <begin position="78"/>
        <end position="438"/>
    </location>
</feature>
<dbReference type="GeneID" id="92183798"/>
<keyword evidence="3 5" id="KW-0548">Nucleotidyltransferase</keyword>
<dbReference type="Pfam" id="PF14791">
    <property type="entry name" value="DNA_pol_B_thumb"/>
    <property type="match status" value="1"/>
</dbReference>
<keyword evidence="5" id="KW-0227">DNA damage</keyword>
<dbReference type="GO" id="GO:0046872">
    <property type="term" value="F:metal ion binding"/>
    <property type="evidence" value="ECO:0007669"/>
    <property type="project" value="UniProtKB-UniRule"/>
</dbReference>
<dbReference type="PRINTS" id="PR00870">
    <property type="entry name" value="DNAPOLXBETA"/>
</dbReference>
<protein>
    <recommendedName>
        <fullName evidence="5">DNA polymerase</fullName>
        <ecNumber evidence="5">2.7.7.7</ecNumber>
    </recommendedName>
</protein>
<dbReference type="Gene3D" id="3.30.460.10">
    <property type="entry name" value="Beta Polymerase, domain 2"/>
    <property type="match status" value="1"/>
</dbReference>
<evidence type="ECO:0000313" key="7">
    <source>
        <dbReference type="EMBL" id="KAK8844691.1"/>
    </source>
</evidence>
<dbReference type="PANTHER" id="PTHR11276:SF42">
    <property type="entry name" value="DNA POLYMERASE BETA"/>
    <property type="match status" value="1"/>
</dbReference>
<dbReference type="SUPFAM" id="SSF81585">
    <property type="entry name" value="PsbU/PolX domain-like"/>
    <property type="match status" value="1"/>
</dbReference>
<proteinExistence type="inferred from homology"/>
<evidence type="ECO:0000259" key="6">
    <source>
        <dbReference type="SMART" id="SM00483"/>
    </source>
</evidence>
<dbReference type="Pfam" id="PF10391">
    <property type="entry name" value="DNA_pol_lambd_f"/>
    <property type="match status" value="1"/>
</dbReference>
<dbReference type="InterPro" id="IPR028207">
    <property type="entry name" value="DNA_pol_B_palm_palm"/>
</dbReference>
<dbReference type="InterPro" id="IPR037160">
    <property type="entry name" value="DNA_Pol_thumb_sf"/>
</dbReference>
<dbReference type="SUPFAM" id="SSF81301">
    <property type="entry name" value="Nucleotidyltransferase"/>
    <property type="match status" value="1"/>
</dbReference>
<evidence type="ECO:0000256" key="3">
    <source>
        <dbReference type="ARBA" id="ARBA00022695"/>
    </source>
</evidence>
<dbReference type="InterPro" id="IPR002008">
    <property type="entry name" value="DNA_pol_X_beta-like"/>
</dbReference>
<evidence type="ECO:0000256" key="2">
    <source>
        <dbReference type="ARBA" id="ARBA00022679"/>
    </source>
</evidence>
<dbReference type="Gene3D" id="1.10.150.20">
    <property type="entry name" value="5' to 3' exonuclease, C-terminal subdomain"/>
    <property type="match status" value="1"/>
</dbReference>
<dbReference type="SMART" id="SM00483">
    <property type="entry name" value="POLXc"/>
    <property type="match status" value="1"/>
</dbReference>
<dbReference type="PRINTS" id="PR00869">
    <property type="entry name" value="DNAPOLX"/>
</dbReference>
<dbReference type="EC" id="2.7.7.7" evidence="5"/>
<dbReference type="KEGG" id="kne:92183798"/>
<organism evidence="7 8">
    <name type="scientific">Kwoniella newhampshirensis</name>
    <dbReference type="NCBI Taxonomy" id="1651941"/>
    <lineage>
        <taxon>Eukaryota</taxon>
        <taxon>Fungi</taxon>
        <taxon>Dikarya</taxon>
        <taxon>Basidiomycota</taxon>
        <taxon>Agaricomycotina</taxon>
        <taxon>Tremellomycetes</taxon>
        <taxon>Tremellales</taxon>
        <taxon>Cryptococcaceae</taxon>
        <taxon>Kwoniella</taxon>
    </lineage>
</organism>
<comment type="catalytic activity">
    <reaction evidence="5">
        <text>DNA(n) + a 2'-deoxyribonucleoside 5'-triphosphate = DNA(n+1) + diphosphate</text>
        <dbReference type="Rhea" id="RHEA:22508"/>
        <dbReference type="Rhea" id="RHEA-COMP:17339"/>
        <dbReference type="Rhea" id="RHEA-COMP:17340"/>
        <dbReference type="ChEBI" id="CHEBI:33019"/>
        <dbReference type="ChEBI" id="CHEBI:61560"/>
        <dbReference type="ChEBI" id="CHEBI:173112"/>
        <dbReference type="EC" id="2.7.7.7"/>
    </reaction>
</comment>
<dbReference type="InterPro" id="IPR022312">
    <property type="entry name" value="DNA_pol_X"/>
</dbReference>
<dbReference type="InterPro" id="IPR043519">
    <property type="entry name" value="NT_sf"/>
</dbReference>
<dbReference type="RefSeq" id="XP_066799915.1">
    <property type="nucleotide sequence ID" value="XM_066949621.1"/>
</dbReference>
<dbReference type="GO" id="GO:0003887">
    <property type="term" value="F:DNA-directed DNA polymerase activity"/>
    <property type="evidence" value="ECO:0007669"/>
    <property type="project" value="UniProtKB-UniRule"/>
</dbReference>
<evidence type="ECO:0000256" key="5">
    <source>
        <dbReference type="RuleBase" id="RU366014"/>
    </source>
</evidence>
<sequence length="448" mass="51026">MSSRFLNLRSARPILSLGSSLLQHRVKETAILPLPCTGVARELPIVPWKTQSLSIGQNRAYSVGVHYPSTNRTKYINDLKRDYGSQYDQLTVPTKPLCEALRDMQSWRQLTPSTSKSADFRDSLRSIALLAGPNGGLSNPELKLKEIEGVLSDENGVTWRLIRNLIEDGLVPELENLDDKWKAMVKFNRIHGFGKVRAKALAEAGARSLQDLLDAEGNELGRKVSDAQKLAITYHEEMDLMVPRTEVDEFNKLIREALDKVDPSLGFTIMGSYRRGEVVSSDIDMVVWHESFKKRDKDKKRTKMGYKSDGLMGKVMGALYEAGLIQEEKIFSRGEKKVLALTRLPKPDSPHRQIDIRLCPLESLPYMLLGNTGDDRLMKILRYKAMENGWVLNEYAMGERMSDQVISWVKEGTEIMVKTEREIFDLLDVPYLEPTQRSFHTYRHILKL</sequence>
<accession>A0AAW0YTF4</accession>
<keyword evidence="2 5" id="KW-0808">Transferase</keyword>
<dbReference type="GO" id="GO:0006284">
    <property type="term" value="P:base-excision repair"/>
    <property type="evidence" value="ECO:0007669"/>
    <property type="project" value="TreeGrafter"/>
</dbReference>
<name>A0AAW0YTF4_9TREE</name>
<dbReference type="Pfam" id="PF14792">
    <property type="entry name" value="DNA_pol_B_palm"/>
    <property type="match status" value="1"/>
</dbReference>
<dbReference type="GO" id="GO:0005634">
    <property type="term" value="C:nucleus"/>
    <property type="evidence" value="ECO:0007669"/>
    <property type="project" value="UniProtKB-SubCell"/>
</dbReference>
<keyword evidence="5" id="KW-0239">DNA-directed DNA polymerase</keyword>
<dbReference type="InterPro" id="IPR018944">
    <property type="entry name" value="DNA_pol_lambd_fingers_domain"/>
</dbReference>